<feature type="transmembrane region" description="Helical" evidence="8">
    <location>
        <begin position="1610"/>
        <end position="1631"/>
    </location>
</feature>
<feature type="transmembrane region" description="Helical" evidence="8">
    <location>
        <begin position="2070"/>
        <end position="2087"/>
    </location>
</feature>
<dbReference type="InterPro" id="IPR013604">
    <property type="entry name" value="7TM_chemorcpt"/>
</dbReference>
<feature type="transmembrane region" description="Helical" evidence="8">
    <location>
        <begin position="872"/>
        <end position="892"/>
    </location>
</feature>
<reference evidence="9 10" key="1">
    <citation type="journal article" date="2023" name="Insect Mol. Biol.">
        <title>Genome sequencing provides insights into the evolution of gene families encoding plant cell wall-degrading enzymes in longhorned beetles.</title>
        <authorList>
            <person name="Shin N.R."/>
            <person name="Okamura Y."/>
            <person name="Kirsch R."/>
            <person name="Pauchet Y."/>
        </authorList>
    </citation>
    <scope>NUCLEOTIDE SEQUENCE [LARGE SCALE GENOMIC DNA]</scope>
    <source>
        <strain evidence="9">EAD_L_NR</strain>
    </source>
</reference>
<feature type="transmembrane region" description="Helical" evidence="8">
    <location>
        <begin position="344"/>
        <end position="362"/>
    </location>
</feature>
<feature type="transmembrane region" description="Helical" evidence="8">
    <location>
        <begin position="1643"/>
        <end position="1664"/>
    </location>
</feature>
<dbReference type="EMBL" id="JANEYG010000028">
    <property type="protein sequence ID" value="KAJ8918010.1"/>
    <property type="molecule type" value="Genomic_DNA"/>
</dbReference>
<keyword evidence="10" id="KW-1185">Reference proteome</keyword>
<feature type="transmembrane region" description="Helical" evidence="8">
    <location>
        <begin position="1247"/>
        <end position="1266"/>
    </location>
</feature>
<feature type="transmembrane region" description="Helical" evidence="8">
    <location>
        <begin position="835"/>
        <end position="860"/>
    </location>
</feature>
<dbReference type="GO" id="GO:0043025">
    <property type="term" value="C:neuronal cell body"/>
    <property type="evidence" value="ECO:0007669"/>
    <property type="project" value="TreeGrafter"/>
</dbReference>
<feature type="transmembrane region" description="Helical" evidence="8">
    <location>
        <begin position="751"/>
        <end position="772"/>
    </location>
</feature>
<dbReference type="GO" id="GO:0008049">
    <property type="term" value="P:male courtship behavior"/>
    <property type="evidence" value="ECO:0007669"/>
    <property type="project" value="TreeGrafter"/>
</dbReference>
<dbReference type="GO" id="GO:0007165">
    <property type="term" value="P:signal transduction"/>
    <property type="evidence" value="ECO:0007669"/>
    <property type="project" value="UniProtKB-KW"/>
</dbReference>
<evidence type="ECO:0000256" key="3">
    <source>
        <dbReference type="ARBA" id="ARBA00022692"/>
    </source>
</evidence>
<feature type="transmembrane region" description="Helical" evidence="8">
    <location>
        <begin position="1129"/>
        <end position="1151"/>
    </location>
</feature>
<comment type="caution">
    <text evidence="9">The sequence shown here is derived from an EMBL/GenBank/DDBJ whole genome shotgun (WGS) entry which is preliminary data.</text>
</comment>
<dbReference type="PANTHER" id="PTHR21143:SF104">
    <property type="entry name" value="GUSTATORY RECEPTOR 8A-RELATED"/>
    <property type="match status" value="1"/>
</dbReference>
<dbReference type="GO" id="GO:0007635">
    <property type="term" value="P:chemosensory behavior"/>
    <property type="evidence" value="ECO:0007669"/>
    <property type="project" value="TreeGrafter"/>
</dbReference>
<proteinExistence type="predicted"/>
<keyword evidence="5 8" id="KW-0472">Membrane</keyword>
<evidence type="ECO:0000256" key="5">
    <source>
        <dbReference type="ARBA" id="ARBA00023136"/>
    </source>
</evidence>
<feature type="transmembrane region" description="Helical" evidence="8">
    <location>
        <begin position="483"/>
        <end position="501"/>
    </location>
</feature>
<evidence type="ECO:0000256" key="1">
    <source>
        <dbReference type="ARBA" id="ARBA00004651"/>
    </source>
</evidence>
<gene>
    <name evidence="9" type="ORF">NQ315_011463</name>
</gene>
<dbReference type="GO" id="GO:0030425">
    <property type="term" value="C:dendrite"/>
    <property type="evidence" value="ECO:0007669"/>
    <property type="project" value="TreeGrafter"/>
</dbReference>
<feature type="transmembrane region" description="Helical" evidence="8">
    <location>
        <begin position="451"/>
        <end position="471"/>
    </location>
</feature>
<keyword evidence="6" id="KW-0675">Receptor</keyword>
<evidence type="ECO:0000256" key="2">
    <source>
        <dbReference type="ARBA" id="ARBA00022475"/>
    </source>
</evidence>
<keyword evidence="2" id="KW-1003">Cell membrane</keyword>
<feature type="transmembrane region" description="Helical" evidence="8">
    <location>
        <begin position="784"/>
        <end position="802"/>
    </location>
</feature>
<feature type="transmembrane region" description="Helical" evidence="8">
    <location>
        <begin position="1097"/>
        <end position="1117"/>
    </location>
</feature>
<feature type="transmembrane region" description="Helical" evidence="8">
    <location>
        <begin position="710"/>
        <end position="731"/>
    </location>
</feature>
<feature type="transmembrane region" description="Helical" evidence="8">
    <location>
        <begin position="1689"/>
        <end position="1713"/>
    </location>
</feature>
<feature type="transmembrane region" description="Helical" evidence="8">
    <location>
        <begin position="1766"/>
        <end position="1788"/>
    </location>
</feature>
<dbReference type="Proteomes" id="UP001159042">
    <property type="component" value="Unassembled WGS sequence"/>
</dbReference>
<feature type="transmembrane region" description="Helical" evidence="8">
    <location>
        <begin position="1210"/>
        <end position="1227"/>
    </location>
</feature>
<feature type="transmembrane region" description="Helical" evidence="8">
    <location>
        <begin position="521"/>
        <end position="546"/>
    </location>
</feature>
<feature type="transmembrane region" description="Helical" evidence="8">
    <location>
        <begin position="128"/>
        <end position="149"/>
    </location>
</feature>
<feature type="transmembrane region" description="Helical" evidence="8">
    <location>
        <begin position="1880"/>
        <end position="1908"/>
    </location>
</feature>
<feature type="transmembrane region" description="Helical" evidence="8">
    <location>
        <begin position="1021"/>
        <end position="1042"/>
    </location>
</feature>
<keyword evidence="7" id="KW-0807">Transducer</keyword>
<name>A0AAV8VV30_9CUCU</name>
<sequence>MGTWEEVLDEMKTISPKNFPVKFAKGFFLSGNVVLLLFDIGESGLLLGNMDLLLYCSSSYILAYIQFVVMMLMFNLLLYIRSAYRLLNDSIASLRSGLQLFDKPTKVLRRTKSSYLSLYGIVSKFNRLFGWNLLLIILYTVLDLLACLTTMSTVRYTWQGKFYHMELTTIVFYTFYLVITTSRPTIMLIAVSNVPVSASKPPSSIKLQKLVSADQHRSFPFFLKLTPFLSFLAIVPCYSFTRHRLVHKFLFKCYAATLAVFLSILSLGLLYSRCLMFGIAMASPHGIVHVLFELAALTSVILTILGAGFWNMHAWEALYNRNTHLATSTKLIFNLMNTRFPTKIAKSIFLAVSGYLLLLHLFESCFMSLGNNADIEIGKYYIATIIFIYYDFVVTFEITNITAFIKWQFVHMSRQIKEHNRDRECLIVKLRKLRRLYLQADDDMQIFDQLFGWPLLFLFSKILLTILNVLIEATIQTVTWQDHVYAVSKLAIALSICYLLQSMLGNYNVTPLGIGDILLEFAAVALFVVTVLGAGFWNMNTWALLYNRNMRLTPSTKPIFSLMRKTFPTRIAKIIFILINVDVAGLHLTETFFVTAGDATGREVAKYYIADVILQYYDFLISFEINNMATLIRCQLRHISRSIKEYNKDRECLILKLRKLRRFYLEAVENSDVFNKLFGWPMLFVFCKILLTILNALIESTDRTFIWNDRIYVAPTLAVVVSVFYLLQSILRKLRRLYLQADDNLQIFNQLFGWPVLFLFSKILLTILNGLVQATSRTLTWHNHVFTVSTLAVTINICYLLQSMRHLLKFTSFFGIVPWYNYQEGKVLYRKGFKWYSSLSAISMTCFSTLLLYPRIILLYNDIDIKSRLLDITMELILLFIYLLIVLGAGFWNMDTWNRLLNELRIIPSKNFSAKTAMAFFVSGNVMLSLLNIAEATLVLESFEIFLYYISSYVLGYIQFITMMLMFNLLLYIRASYQHLNDCLTSLRSGVKLFDKSIKVLRRTKSSYQLLHGIVLKYNRLFGWALLLIIFYTVLDLLDNLIAMSTKEYTWQGKVYRTDVKAVVFYGCYLVLTTLIATYFNVPCSSIMKSQPTSSSIIPKSITILLSMFGVVPWYSFRSDTLLYVGARKLYCTSLILGVVTLSVTELYLRAQGMFQYTHPTIIVADITLETLGFSLFLTVTLGSSVWKIREWQDFLTKIQQKRFLETDNGFITWKFILSFSCMKVLFLNDIFDDTNKTVGYFASLFLYRYFYILTAFTIYCFGHYIRNLYKSIKDLFDSQAVSIENIKRTKKSYLDAEELVQLFNRLFGWPFLILSAYCMVQMVIFIAFIVRDSVVWNNLKYEISTKLVAVNVGYIFMTMCYATALVLLFLPLALWQTYSRYRDLYHGKMSISMLSDITAEWEGLVTVLVTILGTTYCNTSTWRNLYMSNHRLDLSKQFVAEAVKKTPLLKYDKTIFVVANLYMSCLCEFNLYVIEKSGHAAHYFVSNFSLYYYKFLISYVIFNMIAVIKCRYASVNEIFNTYNFKNNFMKNLKEIKRIWMGMDERVRYFNKLFGLPLLFLIFDFILTTLNALIDCTAGSYTFEAEHAGGTENYIRVVNVAWLLQVGGKFHTPVTVKLNLFFSLLGLAPCYNFEQRRLRHPKLYKLYSTTLAVLLPSLALWQVYSQYSDLYDSTISILKIYDVAMESGLLLTIICSILGTTYWNASIWIDLYLSNYRLDISEKHVADAVKKTLLLRYDKLVFVVVNIYIVFLYLFNLQALEYSGHAAHYFIADIFVYYYKVPILYAIINMVVVLKCRYASVNELFNAWNSKSSTFAGNIKDIKRIWIELEDSIQSFNRLFGWPLLLLFFDFGACMVNVLIDCTAGAYNFEDGHVDHEHNYYVRAVTVASLIQAGCLISFTIVSLLALIKCKYKSLSKLLCKRLRHASLVETVRYIKKMWLLIDEMVVKCNKAFGWPLLFIIFHFGLVILGALIAAAMFKLTQEDKMEADVAVLNVLYLLQSGVWLTAIIFCCDSVVREAEELLTNCYKLEQTLPLLSKELEELESLKRLIKNKTPKLTAAGFFEIRRSTLLSLLSTTTTYFIVALQFNSVK</sequence>
<dbReference type="PANTHER" id="PTHR21143">
    <property type="entry name" value="INVERTEBRATE GUSTATORY RECEPTOR"/>
    <property type="match status" value="1"/>
</dbReference>
<dbReference type="GO" id="GO:0030424">
    <property type="term" value="C:axon"/>
    <property type="evidence" value="ECO:0007669"/>
    <property type="project" value="TreeGrafter"/>
</dbReference>
<keyword evidence="4 8" id="KW-1133">Transmembrane helix</keyword>
<feature type="transmembrane region" description="Helical" evidence="8">
    <location>
        <begin position="1351"/>
        <end position="1376"/>
    </location>
</feature>
<feature type="transmembrane region" description="Helical" evidence="8">
    <location>
        <begin position="912"/>
        <end position="934"/>
    </location>
</feature>
<dbReference type="Pfam" id="PF08395">
    <property type="entry name" value="7tm_7"/>
    <property type="match status" value="4"/>
</dbReference>
<protein>
    <submittedName>
        <fullName evidence="9">Uncharacterized protein</fullName>
    </submittedName>
</protein>
<evidence type="ECO:0000313" key="9">
    <source>
        <dbReference type="EMBL" id="KAJ8918010.1"/>
    </source>
</evidence>
<organism evidence="9 10">
    <name type="scientific">Exocentrus adspersus</name>
    <dbReference type="NCBI Taxonomy" id="1586481"/>
    <lineage>
        <taxon>Eukaryota</taxon>
        <taxon>Metazoa</taxon>
        <taxon>Ecdysozoa</taxon>
        <taxon>Arthropoda</taxon>
        <taxon>Hexapoda</taxon>
        <taxon>Insecta</taxon>
        <taxon>Pterygota</taxon>
        <taxon>Neoptera</taxon>
        <taxon>Endopterygota</taxon>
        <taxon>Coleoptera</taxon>
        <taxon>Polyphaga</taxon>
        <taxon>Cucujiformia</taxon>
        <taxon>Chrysomeloidea</taxon>
        <taxon>Cerambycidae</taxon>
        <taxon>Lamiinae</taxon>
        <taxon>Acanthocinini</taxon>
        <taxon>Exocentrus</taxon>
    </lineage>
</organism>
<feature type="transmembrane region" description="Helical" evidence="8">
    <location>
        <begin position="1455"/>
        <end position="1475"/>
    </location>
</feature>
<feature type="transmembrane region" description="Helical" evidence="8">
    <location>
        <begin position="27"/>
        <end position="48"/>
    </location>
</feature>
<feature type="transmembrane region" description="Helical" evidence="8">
    <location>
        <begin position="1307"/>
        <end position="1331"/>
    </location>
</feature>
<evidence type="ECO:0000256" key="4">
    <source>
        <dbReference type="ARBA" id="ARBA00022989"/>
    </source>
</evidence>
<feature type="transmembrane region" description="Helical" evidence="8">
    <location>
        <begin position="1553"/>
        <end position="1574"/>
    </location>
</feature>
<evidence type="ECO:0000256" key="7">
    <source>
        <dbReference type="ARBA" id="ARBA00023224"/>
    </source>
</evidence>
<feature type="transmembrane region" description="Helical" evidence="8">
    <location>
        <begin position="1171"/>
        <end position="1189"/>
    </location>
</feature>
<comment type="subcellular location">
    <subcellularLocation>
        <location evidence="1">Cell membrane</location>
        <topology evidence="1">Multi-pass membrane protein</topology>
    </subcellularLocation>
</comment>
<feature type="transmembrane region" description="Helical" evidence="8">
    <location>
        <begin position="946"/>
        <end position="973"/>
    </location>
</feature>
<evidence type="ECO:0000313" key="10">
    <source>
        <dbReference type="Proteomes" id="UP001159042"/>
    </source>
</evidence>
<evidence type="ECO:0000256" key="8">
    <source>
        <dbReference type="SAM" id="Phobius"/>
    </source>
</evidence>
<feature type="transmembrane region" description="Helical" evidence="8">
    <location>
        <begin position="1491"/>
        <end position="1509"/>
    </location>
</feature>
<feature type="transmembrane region" description="Helical" evidence="8">
    <location>
        <begin position="1740"/>
        <end position="1760"/>
    </location>
</feature>
<feature type="transmembrane region" description="Helical" evidence="8">
    <location>
        <begin position="1990"/>
        <end position="2012"/>
    </location>
</feature>
<feature type="transmembrane region" description="Helical" evidence="8">
    <location>
        <begin position="60"/>
        <end position="80"/>
    </location>
</feature>
<evidence type="ECO:0000256" key="6">
    <source>
        <dbReference type="ARBA" id="ARBA00023170"/>
    </source>
</evidence>
<keyword evidence="3 8" id="KW-0812">Transmembrane</keyword>
<accession>A0AAV8VV30</accession>
<feature type="transmembrane region" description="Helical" evidence="8">
    <location>
        <begin position="253"/>
        <end position="281"/>
    </location>
</feature>
<feature type="transmembrane region" description="Helical" evidence="8">
    <location>
        <begin position="1063"/>
        <end position="1082"/>
    </location>
</feature>
<feature type="transmembrane region" description="Helical" evidence="8">
    <location>
        <begin position="1839"/>
        <end position="1860"/>
    </location>
</feature>
<dbReference type="GO" id="GO:0005886">
    <property type="term" value="C:plasma membrane"/>
    <property type="evidence" value="ECO:0007669"/>
    <property type="project" value="UniProtKB-SubCell"/>
</dbReference>
<feature type="transmembrane region" description="Helical" evidence="8">
    <location>
        <begin position="287"/>
        <end position="310"/>
    </location>
</feature>
<feature type="transmembrane region" description="Helical" evidence="8">
    <location>
        <begin position="678"/>
        <end position="698"/>
    </location>
</feature>
<feature type="transmembrane region" description="Helical" evidence="8">
    <location>
        <begin position="1955"/>
        <end position="1978"/>
    </location>
</feature>
<dbReference type="GO" id="GO:0050909">
    <property type="term" value="P:sensory perception of taste"/>
    <property type="evidence" value="ECO:0007669"/>
    <property type="project" value="InterPro"/>
</dbReference>
<feature type="transmembrane region" description="Helical" evidence="8">
    <location>
        <begin position="567"/>
        <end position="588"/>
    </location>
</feature>
<feature type="transmembrane region" description="Helical" evidence="8">
    <location>
        <begin position="221"/>
        <end position="241"/>
    </location>
</feature>